<dbReference type="Proteomes" id="UP000245119">
    <property type="component" value="Linkage Group LG9"/>
</dbReference>
<proteinExistence type="predicted"/>
<evidence type="ECO:0000313" key="3">
    <source>
        <dbReference type="Proteomes" id="UP000245119"/>
    </source>
</evidence>
<dbReference type="InterPro" id="IPR001304">
    <property type="entry name" value="C-type_lectin-like"/>
</dbReference>
<evidence type="ECO:0000313" key="2">
    <source>
        <dbReference type="EMBL" id="PVD24110.1"/>
    </source>
</evidence>
<reference evidence="2 3" key="1">
    <citation type="submission" date="2018-04" db="EMBL/GenBank/DDBJ databases">
        <title>The genome of golden apple snail Pomacea canaliculata provides insight into stress tolerance and invasive adaptation.</title>
        <authorList>
            <person name="Liu C."/>
            <person name="Liu B."/>
            <person name="Ren Y."/>
            <person name="Zhang Y."/>
            <person name="Wang H."/>
            <person name="Li S."/>
            <person name="Jiang F."/>
            <person name="Yin L."/>
            <person name="Zhang G."/>
            <person name="Qian W."/>
            <person name="Fan W."/>
        </authorList>
    </citation>
    <scope>NUCLEOTIDE SEQUENCE [LARGE SCALE GENOMIC DNA]</scope>
    <source>
        <strain evidence="2">SZHN2017</strain>
        <tissue evidence="2">Muscle</tissue>
    </source>
</reference>
<dbReference type="PANTHER" id="PTHR22803">
    <property type="entry name" value="MANNOSE, PHOSPHOLIPASE, LECTIN RECEPTOR RELATED"/>
    <property type="match status" value="1"/>
</dbReference>
<dbReference type="SUPFAM" id="SSF56436">
    <property type="entry name" value="C-type lectin-like"/>
    <property type="match status" value="1"/>
</dbReference>
<feature type="domain" description="C-type lectin" evidence="1">
    <location>
        <begin position="64"/>
        <end position="183"/>
    </location>
</feature>
<gene>
    <name evidence="2" type="ORF">C0Q70_14580</name>
</gene>
<dbReference type="AlphaFoldDB" id="A0A2T7NSG0"/>
<comment type="caution">
    <text evidence="2">The sequence shown here is derived from an EMBL/GenBank/DDBJ whole genome shotgun (WGS) entry which is preliminary data.</text>
</comment>
<protein>
    <recommendedName>
        <fullName evidence="1">C-type lectin domain-containing protein</fullName>
    </recommendedName>
</protein>
<dbReference type="PROSITE" id="PS50041">
    <property type="entry name" value="C_TYPE_LECTIN_2"/>
    <property type="match status" value="1"/>
</dbReference>
<dbReference type="InterPro" id="IPR016187">
    <property type="entry name" value="CTDL_fold"/>
</dbReference>
<dbReference type="InterPro" id="IPR050111">
    <property type="entry name" value="C-type_lectin/snaclec_domain"/>
</dbReference>
<dbReference type="Pfam" id="PF00059">
    <property type="entry name" value="Lectin_C"/>
    <property type="match status" value="1"/>
</dbReference>
<dbReference type="SMART" id="SM00034">
    <property type="entry name" value="CLECT"/>
    <property type="match status" value="1"/>
</dbReference>
<accession>A0A2T7NSG0</accession>
<dbReference type="OrthoDB" id="8935730at2759"/>
<name>A0A2T7NSG0_POMCA</name>
<organism evidence="2 3">
    <name type="scientific">Pomacea canaliculata</name>
    <name type="common">Golden apple snail</name>
    <dbReference type="NCBI Taxonomy" id="400727"/>
    <lineage>
        <taxon>Eukaryota</taxon>
        <taxon>Metazoa</taxon>
        <taxon>Spiralia</taxon>
        <taxon>Lophotrochozoa</taxon>
        <taxon>Mollusca</taxon>
        <taxon>Gastropoda</taxon>
        <taxon>Caenogastropoda</taxon>
        <taxon>Architaenioglossa</taxon>
        <taxon>Ampullarioidea</taxon>
        <taxon>Ampullariidae</taxon>
        <taxon>Pomacea</taxon>
    </lineage>
</organism>
<evidence type="ECO:0000259" key="1">
    <source>
        <dbReference type="PROSITE" id="PS50041"/>
    </source>
</evidence>
<sequence length="185" mass="20588">MKGSGRSESVSVQTYTVCLRTASGASELFCAFEKEITQDINFKITDIFSVAPATCPASEGYSLYSSRCLKLSSSPLTYLSAKDHCASEGGHLYYLKNTYLDLNPLALLIRQNQFNWFYWVGADAIGKSRHFTWGDGTPLSSTSELWMTGEPNNFYNRGEDCVCMKNVSANDNICGDVLWFVCEID</sequence>
<dbReference type="Gene3D" id="3.10.100.10">
    <property type="entry name" value="Mannose-Binding Protein A, subunit A"/>
    <property type="match status" value="1"/>
</dbReference>
<dbReference type="InterPro" id="IPR016186">
    <property type="entry name" value="C-type_lectin-like/link_sf"/>
</dbReference>
<dbReference type="EMBL" id="PZQS01000009">
    <property type="protein sequence ID" value="PVD24110.1"/>
    <property type="molecule type" value="Genomic_DNA"/>
</dbReference>
<keyword evidence="3" id="KW-1185">Reference proteome</keyword>